<keyword evidence="2" id="KW-1185">Reference proteome</keyword>
<dbReference type="AlphaFoldDB" id="A0A317KUP2"/>
<organism evidence="1 2">
    <name type="scientific">Gracilibacillus dipsosauri</name>
    <dbReference type="NCBI Taxonomy" id="178340"/>
    <lineage>
        <taxon>Bacteria</taxon>
        <taxon>Bacillati</taxon>
        <taxon>Bacillota</taxon>
        <taxon>Bacilli</taxon>
        <taxon>Bacillales</taxon>
        <taxon>Bacillaceae</taxon>
        <taxon>Gracilibacillus</taxon>
    </lineage>
</organism>
<proteinExistence type="predicted"/>
<accession>A0A317KUP2</accession>
<evidence type="ECO:0000313" key="2">
    <source>
        <dbReference type="Proteomes" id="UP000245624"/>
    </source>
</evidence>
<evidence type="ECO:0000313" key="1">
    <source>
        <dbReference type="EMBL" id="PWU67135.1"/>
    </source>
</evidence>
<dbReference type="RefSeq" id="WP_054787641.1">
    <property type="nucleotide sequence ID" value="NZ_QGTD01000018.1"/>
</dbReference>
<protein>
    <submittedName>
        <fullName evidence="1">Uncharacterized protein</fullName>
    </submittedName>
</protein>
<dbReference type="Proteomes" id="UP000245624">
    <property type="component" value="Unassembled WGS sequence"/>
</dbReference>
<name>A0A317KUP2_9BACI</name>
<sequence length="99" mass="12351">MTIQKEEQKNEFHQSVQDAEYWRLMYDELEDQMYKMMKLTVDLLEKEAPMDERTYKRIKELELDLRKYKLFEHRVKVTWLGKLTLKYINFKKKLKSIIK</sequence>
<dbReference type="OrthoDB" id="2917207at2"/>
<comment type="caution">
    <text evidence="1">The sequence shown here is derived from an EMBL/GenBank/DDBJ whole genome shotgun (WGS) entry which is preliminary data.</text>
</comment>
<gene>
    <name evidence="1" type="ORF">DLJ74_16280</name>
</gene>
<reference evidence="1 2" key="1">
    <citation type="submission" date="2018-05" db="EMBL/GenBank/DDBJ databases">
        <title>Genomic analysis of Gracilibacillus dipsosauri DD1 reveals novel features of a salt-tolerant amylase.</title>
        <authorList>
            <person name="Deutch C.E."/>
            <person name="Yang S."/>
        </authorList>
    </citation>
    <scope>NUCLEOTIDE SEQUENCE [LARGE SCALE GENOMIC DNA]</scope>
    <source>
        <strain evidence="1 2">DD1</strain>
    </source>
</reference>
<dbReference type="EMBL" id="QGTD01000018">
    <property type="protein sequence ID" value="PWU67135.1"/>
    <property type="molecule type" value="Genomic_DNA"/>
</dbReference>